<gene>
    <name evidence="1" type="ORF">CBP51_02730</name>
</gene>
<reference evidence="2" key="1">
    <citation type="submission" date="2017-05" db="EMBL/GenBank/DDBJ databases">
        <authorList>
            <person name="Barney B.M."/>
        </authorList>
    </citation>
    <scope>NUCLEOTIDE SEQUENCE [LARGE SCALE GENOMIC DNA]</scope>
    <source>
        <strain evidence="2">PSBB022</strain>
    </source>
</reference>
<accession>A0A266Q7U9</accession>
<name>A0A266Q7U9_9GAMM</name>
<evidence type="ECO:0000313" key="2">
    <source>
        <dbReference type="Proteomes" id="UP000216101"/>
    </source>
</evidence>
<dbReference type="EMBL" id="NHNI01000001">
    <property type="protein sequence ID" value="OZY85964.1"/>
    <property type="molecule type" value="Genomic_DNA"/>
</dbReference>
<dbReference type="Proteomes" id="UP000216101">
    <property type="component" value="Unassembled WGS sequence"/>
</dbReference>
<sequence>MQGGGFAEQPAENICEGIMENEHNYKERYVAFIDILGFKEAVYESPENAAKFHEIAIALEHLSKVKHIIHTTIEDLKKSDEIANQAWAMWQDVKVTTFSDNIFISAENNNVGLMALGAYSCLIYNTLFANGFFARGGITKGELFESDDVVFGKALIDAYELESKTSIFPRILIANSIIDEIKKTTGFHIEQDFDGSYFLDVFYPGINKLKENWQKSTGLKLDLQKGKLKLSEELQKTKNQSVRSKLFWLAKYFNAKTENHKITPIENI</sequence>
<protein>
    <recommendedName>
        <fullName evidence="3">Guanylate cyclase domain-containing protein</fullName>
    </recommendedName>
</protein>
<comment type="caution">
    <text evidence="1">The sequence shown here is derived from an EMBL/GenBank/DDBJ whole genome shotgun (WGS) entry which is preliminary data.</text>
</comment>
<organism evidence="1 2">
    <name type="scientific">Cellvibrio mixtus</name>
    <dbReference type="NCBI Taxonomy" id="39650"/>
    <lineage>
        <taxon>Bacteria</taxon>
        <taxon>Pseudomonadati</taxon>
        <taxon>Pseudomonadota</taxon>
        <taxon>Gammaproteobacteria</taxon>
        <taxon>Cellvibrionales</taxon>
        <taxon>Cellvibrionaceae</taxon>
        <taxon>Cellvibrio</taxon>
    </lineage>
</organism>
<proteinExistence type="predicted"/>
<evidence type="ECO:0008006" key="3">
    <source>
        <dbReference type="Google" id="ProtNLM"/>
    </source>
</evidence>
<dbReference type="AlphaFoldDB" id="A0A266Q7U9"/>
<evidence type="ECO:0000313" key="1">
    <source>
        <dbReference type="EMBL" id="OZY85964.1"/>
    </source>
</evidence>
<keyword evidence="2" id="KW-1185">Reference proteome</keyword>